<reference evidence="1" key="1">
    <citation type="submission" date="2020-10" db="EMBL/GenBank/DDBJ databases">
        <title>Feather gene expression reveals the developmental basis of iridescence in African starlings.</title>
        <authorList>
            <person name="Rubenstein D.R."/>
        </authorList>
    </citation>
    <scope>NUCLEOTIDE SEQUENCE</scope>
    <source>
        <strain evidence="1">SS15</strain>
        <tissue evidence="1">Liver</tissue>
    </source>
</reference>
<name>A0A835NX58_9PASS</name>
<organism evidence="1">
    <name type="scientific">Lamprotornis superbus</name>
    <dbReference type="NCBI Taxonomy" id="245042"/>
    <lineage>
        <taxon>Eukaryota</taxon>
        <taxon>Metazoa</taxon>
        <taxon>Chordata</taxon>
        <taxon>Craniata</taxon>
        <taxon>Vertebrata</taxon>
        <taxon>Euteleostomi</taxon>
        <taxon>Archelosauria</taxon>
        <taxon>Archosauria</taxon>
        <taxon>Dinosauria</taxon>
        <taxon>Saurischia</taxon>
        <taxon>Theropoda</taxon>
        <taxon>Coelurosauria</taxon>
        <taxon>Aves</taxon>
        <taxon>Neognathae</taxon>
        <taxon>Neoaves</taxon>
        <taxon>Telluraves</taxon>
        <taxon>Australaves</taxon>
        <taxon>Passeriformes</taxon>
        <taxon>Sturnidae</taxon>
        <taxon>Lamprotornis</taxon>
    </lineage>
</organism>
<keyword evidence="3" id="KW-1185">Reference proteome</keyword>
<dbReference type="Proteomes" id="UP000618051">
    <property type="component" value="Unassembled WGS sequence"/>
</dbReference>
<evidence type="ECO:0000313" key="3">
    <source>
        <dbReference type="Proteomes" id="UP000618051"/>
    </source>
</evidence>
<proteinExistence type="predicted"/>
<accession>A0A835NX58</accession>
<protein>
    <submittedName>
        <fullName evidence="1">Uncharacterized protein</fullName>
    </submittedName>
</protein>
<comment type="caution">
    <text evidence="1">The sequence shown here is derived from an EMBL/GenBank/DDBJ whole genome shotgun (WGS) entry which is preliminary data.</text>
</comment>
<reference evidence="2 3" key="2">
    <citation type="journal article" date="2021" name="J. Hered.">
        <title>Feather Gene Expression Elucidates the Developmental Basis of Plumage Iridescence in African Starlings.</title>
        <authorList>
            <person name="Rubenstein D.R."/>
            <person name="Corvelo A."/>
            <person name="MacManes M.D."/>
            <person name="Maia R."/>
            <person name="Narzisi G."/>
            <person name="Rousaki A."/>
            <person name="Vandenabeele P."/>
            <person name="Shawkey M.D."/>
            <person name="Solomon J."/>
        </authorList>
    </citation>
    <scope>NUCLEOTIDE SEQUENCE [LARGE SCALE GENOMIC DNA]</scope>
    <source>
        <strain evidence="2">SS15</strain>
    </source>
</reference>
<dbReference type="EMBL" id="JADDUC020000002">
    <property type="protein sequence ID" value="KAI1242389.1"/>
    <property type="molecule type" value="Genomic_DNA"/>
</dbReference>
<reference evidence="2" key="3">
    <citation type="submission" date="2022-01" db="EMBL/GenBank/DDBJ databases">
        <authorList>
            <person name="Rubenstein D.R."/>
        </authorList>
    </citation>
    <scope>NUCLEOTIDE SEQUENCE</scope>
    <source>
        <strain evidence="2">SS15</strain>
        <tissue evidence="2">Liver</tissue>
    </source>
</reference>
<sequence>MSCNKAYMDDMAAVQEH</sequence>
<gene>
    <name evidence="2" type="ORF">IHE44_0005928</name>
    <name evidence="1" type="ORF">IHE44_008234</name>
</gene>
<evidence type="ECO:0000313" key="1">
    <source>
        <dbReference type="EMBL" id="KAG0122918.1"/>
    </source>
</evidence>
<dbReference type="AlphaFoldDB" id="A0A835NX58"/>
<dbReference type="EMBL" id="JADDUC010000032">
    <property type="protein sequence ID" value="KAG0122918.1"/>
    <property type="molecule type" value="Genomic_DNA"/>
</dbReference>
<evidence type="ECO:0000313" key="2">
    <source>
        <dbReference type="EMBL" id="KAI1242389.1"/>
    </source>
</evidence>